<dbReference type="InterPro" id="IPR053226">
    <property type="entry name" value="Pyrrolopyrazine_biosynth_F"/>
</dbReference>
<dbReference type="AlphaFoldDB" id="A0A0H5AMQ3"/>
<dbReference type="EMBL" id="CP011507">
    <property type="protein sequence ID" value="AKS05382.1"/>
    <property type="molecule type" value="Genomic_DNA"/>
</dbReference>
<organism evidence="1 2">
    <name type="scientific">Pseudomonas trivialis</name>
    <dbReference type="NCBI Taxonomy" id="200450"/>
    <lineage>
        <taxon>Bacteria</taxon>
        <taxon>Pseudomonadati</taxon>
        <taxon>Pseudomonadota</taxon>
        <taxon>Gammaproteobacteria</taxon>
        <taxon>Pseudomonadales</taxon>
        <taxon>Pseudomonadaceae</taxon>
        <taxon>Pseudomonas</taxon>
    </lineage>
</organism>
<dbReference type="SUPFAM" id="SSF52540">
    <property type="entry name" value="P-loop containing nucleoside triphosphate hydrolases"/>
    <property type="match status" value="1"/>
</dbReference>
<dbReference type="Proteomes" id="UP000036608">
    <property type="component" value="Chromosome"/>
</dbReference>
<accession>A0A0H5AMQ3</accession>
<dbReference type="PANTHER" id="PTHR48419:SF1">
    <property type="entry name" value="SULFOTRANSFERASE DOMAIN-CONTAINING PROTEIN"/>
    <property type="match status" value="1"/>
</dbReference>
<reference evidence="2" key="2">
    <citation type="submission" date="2015-05" db="EMBL/GenBank/DDBJ databases">
        <authorList>
            <person name="Swarnkar M.K."/>
            <person name="Vyas P."/>
            <person name="Rahi P."/>
            <person name="Thakur R."/>
            <person name="Thakur N."/>
            <person name="Singh A.K."/>
            <person name="Gulati A."/>
        </authorList>
    </citation>
    <scope>NUCLEOTIDE SEQUENCE [LARGE SCALE GENOMIC DNA]</scope>
    <source>
        <strain evidence="2">745</strain>
    </source>
</reference>
<protein>
    <recommendedName>
        <fullName evidence="3">Sulfotransferase family protein</fullName>
    </recommendedName>
</protein>
<name>A0A0H5AMQ3_9PSED</name>
<evidence type="ECO:0008006" key="3">
    <source>
        <dbReference type="Google" id="ProtNLM"/>
    </source>
</evidence>
<evidence type="ECO:0000313" key="1">
    <source>
        <dbReference type="EMBL" id="AKS05382.1"/>
    </source>
</evidence>
<dbReference type="InterPro" id="IPR027417">
    <property type="entry name" value="P-loop_NTPase"/>
</dbReference>
<dbReference type="RefSeq" id="WP_049709109.1">
    <property type="nucleotide sequence ID" value="NZ_CP011507.1"/>
</dbReference>
<dbReference type="PATRIC" id="fig|200450.3.peg.924"/>
<dbReference type="Gene3D" id="3.40.50.300">
    <property type="entry name" value="P-loop containing nucleotide triphosphate hydrolases"/>
    <property type="match status" value="1"/>
</dbReference>
<reference evidence="1 2" key="1">
    <citation type="journal article" date="2015" name="Genome Announc.">
        <title>Complete Genome Sequence of the Rhizobacterium Pseudomonas trivialis Strain IHBB745 with Multiple Plant Growth-Promoting Activities and Tolerance to Desiccation and Alkalinity.</title>
        <authorList>
            <person name="Gulati A."/>
            <person name="Swarnkar M.K."/>
            <person name="Vyas P."/>
            <person name="Rahi P."/>
            <person name="Thakur R."/>
            <person name="Thakur N."/>
            <person name="Singh A.K."/>
        </authorList>
    </citation>
    <scope>NUCLEOTIDE SEQUENCE [LARGE SCALE GENOMIC DNA]</scope>
    <source>
        <strain evidence="2">745</strain>
    </source>
</reference>
<evidence type="ECO:0000313" key="2">
    <source>
        <dbReference type="Proteomes" id="UP000036608"/>
    </source>
</evidence>
<dbReference type="OrthoDB" id="272985at2"/>
<proteinExistence type="predicted"/>
<dbReference type="PANTHER" id="PTHR48419">
    <property type="entry name" value="SULFOTRANSFERASE DOMAIN-CONTAINING PROTEIN"/>
    <property type="match status" value="1"/>
</dbReference>
<dbReference type="Pfam" id="PF19798">
    <property type="entry name" value="Sulfotransfer_5"/>
    <property type="match status" value="1"/>
</dbReference>
<sequence length="242" mass="28468">MNRMIGLWAHPRSRSTVLERVFIERGDFEVFHEPFAHMAFSEDSAIPSDEWDHSLPTTYQGIKEHLVTARERTNVFHKDMCYHCLDDLKVDVGFLAQQDNIFLIREPASSIISHHRVHPDMPLQAIGHKALYDIFCVVTKLTGKVPYVINADDLAAEPERVIRKLCDHLGIEFLPHAMTWKRECPQQWKTWRSWHAAAENSERIVSPDHQTIDSEAFEQYPKLKEMYEYHRTFYARMNEFCQ</sequence>
<gene>
    <name evidence="1" type="ORF">AA957_04400</name>
</gene>
<dbReference type="KEGG" id="ptv:AA957_04400"/>